<feature type="chain" id="PRO_5038567256" description="Lipoprotein" evidence="1">
    <location>
        <begin position="23"/>
        <end position="102"/>
    </location>
</feature>
<sequence length="102" mass="10764">MSFTTKLATGVMLAAATSTALTGCGKKGNDSAANKSLSSSEIKKIEKEPCTNKKAVSAAIGGEHKCLIPNQACSVANKGDYDNYGFKCIQDKKQGRYELAKK</sequence>
<accession>A0A3G9IZM2</accession>
<organism evidence="2 3">
    <name type="scientific">Nocardioides baekrokdamisoli</name>
    <dbReference type="NCBI Taxonomy" id="1804624"/>
    <lineage>
        <taxon>Bacteria</taxon>
        <taxon>Bacillati</taxon>
        <taxon>Actinomycetota</taxon>
        <taxon>Actinomycetes</taxon>
        <taxon>Propionibacteriales</taxon>
        <taxon>Nocardioidaceae</taxon>
        <taxon>Nocardioides</taxon>
    </lineage>
</organism>
<dbReference type="EMBL" id="AP019307">
    <property type="protein sequence ID" value="BBH16149.1"/>
    <property type="molecule type" value="Genomic_DNA"/>
</dbReference>
<gene>
    <name evidence="2" type="ORF">Back2_04360</name>
</gene>
<feature type="signal peptide" evidence="1">
    <location>
        <begin position="1"/>
        <end position="22"/>
    </location>
</feature>
<keyword evidence="3" id="KW-1185">Reference proteome</keyword>
<evidence type="ECO:0000313" key="3">
    <source>
        <dbReference type="Proteomes" id="UP000271573"/>
    </source>
</evidence>
<dbReference type="PROSITE" id="PS51257">
    <property type="entry name" value="PROKAR_LIPOPROTEIN"/>
    <property type="match status" value="1"/>
</dbReference>
<keyword evidence="1" id="KW-0732">Signal</keyword>
<dbReference type="RefSeq" id="WP_125566356.1">
    <property type="nucleotide sequence ID" value="NZ_AP019307.1"/>
</dbReference>
<reference evidence="2 3" key="1">
    <citation type="submission" date="2018-11" db="EMBL/GenBank/DDBJ databases">
        <title>Complete genome sequence of Nocardioides baekrokdamisoli strain KCTC 39748.</title>
        <authorList>
            <person name="Kang S.W."/>
            <person name="Lee K.C."/>
            <person name="Kim K.K."/>
            <person name="Kim J.S."/>
            <person name="Kim D.S."/>
            <person name="Ko S.H."/>
            <person name="Yang S.H."/>
            <person name="Shin Y.K."/>
            <person name="Lee J.S."/>
        </authorList>
    </citation>
    <scope>NUCLEOTIDE SEQUENCE [LARGE SCALE GENOMIC DNA]</scope>
    <source>
        <strain evidence="2 3">KCTC 39748</strain>
    </source>
</reference>
<evidence type="ECO:0000256" key="1">
    <source>
        <dbReference type="SAM" id="SignalP"/>
    </source>
</evidence>
<dbReference type="KEGG" id="nbe:Back2_04360"/>
<evidence type="ECO:0000313" key="2">
    <source>
        <dbReference type="EMBL" id="BBH16149.1"/>
    </source>
</evidence>
<dbReference type="Proteomes" id="UP000271573">
    <property type="component" value="Chromosome"/>
</dbReference>
<name>A0A3G9IZM2_9ACTN</name>
<evidence type="ECO:0008006" key="4">
    <source>
        <dbReference type="Google" id="ProtNLM"/>
    </source>
</evidence>
<protein>
    <recommendedName>
        <fullName evidence="4">Lipoprotein</fullName>
    </recommendedName>
</protein>
<proteinExistence type="predicted"/>
<dbReference type="AlphaFoldDB" id="A0A3G9IZM2"/>